<keyword evidence="2" id="KW-1185">Reference proteome</keyword>
<evidence type="ECO:0000313" key="2">
    <source>
        <dbReference type="Proteomes" id="UP000246303"/>
    </source>
</evidence>
<sequence>MQNAGNLWERWGVTWADVVPEQESAEYCAHTLTLGGRAAIFRRAKTTPTKVGQFVTLWQRSAAGPIRPFDMHDGVALFVVEAGVGAGLGQFVFPLSVLAHRGVISVSGVGGKRAMRVYTPDVQTTSAQARRTQKWQCEWFLPAEAKPESAARLFTA</sequence>
<gene>
    <name evidence="1" type="ORF">CVS29_10740</name>
</gene>
<organism evidence="1 2">
    <name type="scientific">Arthrobacter psychrochitiniphilus</name>
    <dbReference type="NCBI Taxonomy" id="291045"/>
    <lineage>
        <taxon>Bacteria</taxon>
        <taxon>Bacillati</taxon>
        <taxon>Actinomycetota</taxon>
        <taxon>Actinomycetes</taxon>
        <taxon>Micrococcales</taxon>
        <taxon>Micrococcaceae</taxon>
        <taxon>Arthrobacter</taxon>
    </lineage>
</organism>
<proteinExistence type="predicted"/>
<dbReference type="OrthoDB" id="4954833at2"/>
<dbReference type="InterPro" id="IPR011235">
    <property type="entry name" value="MepB-like"/>
</dbReference>
<evidence type="ECO:0000313" key="1">
    <source>
        <dbReference type="EMBL" id="PXA65154.1"/>
    </source>
</evidence>
<accession>A0A2V3DSP4</accession>
<dbReference type="AlphaFoldDB" id="A0A2V3DSP4"/>
<reference evidence="1 2" key="1">
    <citation type="submission" date="2018-05" db="EMBL/GenBank/DDBJ databases">
        <title>Genetic diversity of glacier-inhabiting Cryobacterium bacteria in China and description of Cryobacterium mengkeensis sp. nov. and Arthrobacter glacialis sp. nov.</title>
        <authorList>
            <person name="Liu Q."/>
            <person name="Xin Y.-H."/>
        </authorList>
    </citation>
    <scope>NUCLEOTIDE SEQUENCE [LARGE SCALE GENOMIC DNA]</scope>
    <source>
        <strain evidence="1 2">GP3</strain>
    </source>
</reference>
<comment type="caution">
    <text evidence="1">The sequence shown here is derived from an EMBL/GenBank/DDBJ whole genome shotgun (WGS) entry which is preliminary data.</text>
</comment>
<dbReference type="Gene3D" id="3.40.1350.140">
    <property type="entry name" value="MepB-like"/>
    <property type="match status" value="1"/>
</dbReference>
<dbReference type="Pfam" id="PF08877">
    <property type="entry name" value="MepB-like"/>
    <property type="match status" value="1"/>
</dbReference>
<dbReference type="Proteomes" id="UP000246303">
    <property type="component" value="Unassembled WGS sequence"/>
</dbReference>
<dbReference type="EMBL" id="QHLZ01000006">
    <property type="protein sequence ID" value="PXA65154.1"/>
    <property type="molecule type" value="Genomic_DNA"/>
</dbReference>
<dbReference type="InterPro" id="IPR038231">
    <property type="entry name" value="MepB-like_sf"/>
</dbReference>
<dbReference type="RefSeq" id="WP_110106330.1">
    <property type="nucleotide sequence ID" value="NZ_JACBZZ010000001.1"/>
</dbReference>
<name>A0A2V3DSP4_9MICC</name>
<protein>
    <submittedName>
        <fullName evidence="1">MepB domain containing protein</fullName>
    </submittedName>
</protein>